<evidence type="ECO:0000256" key="2">
    <source>
        <dbReference type="SAM" id="MobiDB-lite"/>
    </source>
</evidence>
<feature type="compositionally biased region" description="Basic and acidic residues" evidence="2">
    <location>
        <begin position="221"/>
        <end position="233"/>
    </location>
</feature>
<dbReference type="InterPro" id="IPR001878">
    <property type="entry name" value="Znf_CCHC"/>
</dbReference>
<feature type="domain" description="CCHC-type" evidence="3">
    <location>
        <begin position="287"/>
        <end position="302"/>
    </location>
</feature>
<feature type="region of interest" description="Disordered" evidence="2">
    <location>
        <begin position="217"/>
        <end position="276"/>
    </location>
</feature>
<comment type="caution">
    <text evidence="4">The sequence shown here is derived from an EMBL/GenBank/DDBJ whole genome shotgun (WGS) entry which is preliminary data.</text>
</comment>
<keyword evidence="1" id="KW-0863">Zinc-finger</keyword>
<dbReference type="Pfam" id="PF14223">
    <property type="entry name" value="Retrotran_gag_2"/>
    <property type="match status" value="1"/>
</dbReference>
<gene>
    <name evidence="4" type="ORF">RJ640_000657</name>
</gene>
<sequence length="397" mass="45402">MSCMNSLPSSPRLTKENYDNWAIRMKALLGSQGVWESVCKGYEEPQDEATLTQNQKNALEKSRMKDQLAVYLIHQALDESMFVKVANASTSKETWEILENSHKGVDKVKKVRLQTLRGEFEALHMKESESVTDYFTRVLAIVNQMKRNGEDVQDVRVIDKILRSLDHKFEHVVVAIEESKDLDAMTIDELSGSLCAHEERMNKSKHEEVEHVLQANLSLQDKGEPQGRGEKTQRGRGQGIGQWRGRNPSNERKSQSSSRGRGQARGRGRGNYTKRNEKRYDKSHVECYSCHKNGHYSWECENKRLEEKANFVENKEENEEPTLLLTLKEDEERTKSSWYLDNGASNHMCGDKSMFVMLDENIGGDVIFGDSSKIQIKGKGNILVYLKNGEHNVTDRS</sequence>
<dbReference type="InterPro" id="IPR054722">
    <property type="entry name" value="PolX-like_BBD"/>
</dbReference>
<keyword evidence="1" id="KW-0479">Metal-binding</keyword>
<keyword evidence="1" id="KW-0862">Zinc</keyword>
<evidence type="ECO:0000313" key="4">
    <source>
        <dbReference type="EMBL" id="KAK2969840.1"/>
    </source>
</evidence>
<dbReference type="PANTHER" id="PTHR35317:SF28">
    <property type="entry name" value="ZINC FINGER, CCHC-TYPE, RIBONUCLEASE H-LIKE DOMAIN, GAG-PRE-INTEGRASE DOMAIN PROTEIN-RELATED"/>
    <property type="match status" value="1"/>
</dbReference>
<dbReference type="Pfam" id="PF22936">
    <property type="entry name" value="Pol_BBD"/>
    <property type="match status" value="1"/>
</dbReference>
<dbReference type="SUPFAM" id="SSF57756">
    <property type="entry name" value="Retrovirus zinc finger-like domains"/>
    <property type="match status" value="1"/>
</dbReference>
<dbReference type="GO" id="GO:0008270">
    <property type="term" value="F:zinc ion binding"/>
    <property type="evidence" value="ECO:0007669"/>
    <property type="project" value="UniProtKB-KW"/>
</dbReference>
<evidence type="ECO:0000259" key="3">
    <source>
        <dbReference type="PROSITE" id="PS50158"/>
    </source>
</evidence>
<name>A0AA88U491_9ASTE</name>
<dbReference type="InterPro" id="IPR036875">
    <property type="entry name" value="Znf_CCHC_sf"/>
</dbReference>
<reference evidence="4" key="1">
    <citation type="submission" date="2022-12" db="EMBL/GenBank/DDBJ databases">
        <title>Draft genome assemblies for two species of Escallonia (Escalloniales).</title>
        <authorList>
            <person name="Chanderbali A."/>
            <person name="Dervinis C."/>
            <person name="Anghel I."/>
            <person name="Soltis D."/>
            <person name="Soltis P."/>
            <person name="Zapata F."/>
        </authorList>
    </citation>
    <scope>NUCLEOTIDE SEQUENCE</scope>
    <source>
        <strain evidence="4">UCBG92.1500</strain>
        <tissue evidence="4">Leaf</tissue>
    </source>
</reference>
<proteinExistence type="predicted"/>
<dbReference type="Proteomes" id="UP001187471">
    <property type="component" value="Unassembled WGS sequence"/>
</dbReference>
<evidence type="ECO:0000313" key="5">
    <source>
        <dbReference type="Proteomes" id="UP001187471"/>
    </source>
</evidence>
<dbReference type="GO" id="GO:0003676">
    <property type="term" value="F:nucleic acid binding"/>
    <property type="evidence" value="ECO:0007669"/>
    <property type="project" value="InterPro"/>
</dbReference>
<dbReference type="EMBL" id="JAVXUO010002774">
    <property type="protein sequence ID" value="KAK2969840.1"/>
    <property type="molecule type" value="Genomic_DNA"/>
</dbReference>
<dbReference type="PANTHER" id="PTHR35317">
    <property type="entry name" value="OS04G0629600 PROTEIN"/>
    <property type="match status" value="1"/>
</dbReference>
<evidence type="ECO:0000256" key="1">
    <source>
        <dbReference type="PROSITE-ProRule" id="PRU00047"/>
    </source>
</evidence>
<accession>A0AA88U491</accession>
<organism evidence="4 5">
    <name type="scientific">Escallonia rubra</name>
    <dbReference type="NCBI Taxonomy" id="112253"/>
    <lineage>
        <taxon>Eukaryota</taxon>
        <taxon>Viridiplantae</taxon>
        <taxon>Streptophyta</taxon>
        <taxon>Embryophyta</taxon>
        <taxon>Tracheophyta</taxon>
        <taxon>Spermatophyta</taxon>
        <taxon>Magnoliopsida</taxon>
        <taxon>eudicotyledons</taxon>
        <taxon>Gunneridae</taxon>
        <taxon>Pentapetalae</taxon>
        <taxon>asterids</taxon>
        <taxon>campanulids</taxon>
        <taxon>Escalloniales</taxon>
        <taxon>Escalloniaceae</taxon>
        <taxon>Escallonia</taxon>
    </lineage>
</organism>
<protein>
    <recommendedName>
        <fullName evidence="3">CCHC-type domain-containing protein</fullName>
    </recommendedName>
</protein>
<dbReference type="AlphaFoldDB" id="A0AA88U491"/>
<dbReference type="PROSITE" id="PS50158">
    <property type="entry name" value="ZF_CCHC"/>
    <property type="match status" value="1"/>
</dbReference>
<keyword evidence="5" id="KW-1185">Reference proteome</keyword>